<proteinExistence type="predicted"/>
<name>A0A0C2NQQ6_9VIBR</name>
<dbReference type="EMBL" id="JTKH01000024">
    <property type="protein sequence ID" value="KII76132.1"/>
    <property type="molecule type" value="Genomic_DNA"/>
</dbReference>
<evidence type="ECO:0000313" key="1">
    <source>
        <dbReference type="EMBL" id="KII76132.1"/>
    </source>
</evidence>
<evidence type="ECO:0000313" key="2">
    <source>
        <dbReference type="Proteomes" id="UP000031672"/>
    </source>
</evidence>
<dbReference type="AlphaFoldDB" id="A0A0C2NQQ6"/>
<organism evidence="1 2">
    <name type="scientific">Vibrio renipiscarius</name>
    <dbReference type="NCBI Taxonomy" id="1461322"/>
    <lineage>
        <taxon>Bacteria</taxon>
        <taxon>Pseudomonadati</taxon>
        <taxon>Pseudomonadota</taxon>
        <taxon>Gammaproteobacteria</taxon>
        <taxon>Vibrionales</taxon>
        <taxon>Vibrionaceae</taxon>
        <taxon>Vibrio</taxon>
    </lineage>
</organism>
<sequence>MNIMKIKGLIEALELAQVRASVRTMTPEEVYSKLKDLQTRLDEILYKKDQVGLKVCVTVYTKVAASYQGAPQSTFVQLERGKSNWKLLNVYRDNGIPTDLRVHNLADYKIQVTDKLHNSMQRIITD</sequence>
<accession>A0A0C2NPV6</accession>
<accession>A0A0C2NQQ6</accession>
<keyword evidence="2" id="KW-1185">Reference proteome</keyword>
<reference evidence="1 2" key="1">
    <citation type="submission" date="2014-11" db="EMBL/GenBank/DDBJ databases">
        <title>Draft Genome Sequence of Vibrio piscirenalis strains CECT 8603T and CECT 8604, two marine Gammaproteobacterium isolated from cultured gilthead sea bream (Sparus aurata).</title>
        <authorList>
            <person name="Arahal D.R."/>
            <person name="Rodrigo-Torres L."/>
            <person name="Lucena T."/>
            <person name="Pujalte M.J."/>
        </authorList>
    </citation>
    <scope>NUCLEOTIDE SEQUENCE [LARGE SCALE GENOMIC DNA]</scope>
    <source>
        <strain evidence="1 2">DCR 1-4-2</strain>
    </source>
</reference>
<gene>
    <name evidence="1" type="ORF">OJ16_15045</name>
</gene>
<dbReference type="Proteomes" id="UP000031672">
    <property type="component" value="Unassembled WGS sequence"/>
</dbReference>
<protein>
    <submittedName>
        <fullName evidence="1">Uncharacterized protein</fullName>
    </submittedName>
</protein>
<comment type="caution">
    <text evidence="1">The sequence shown here is derived from an EMBL/GenBank/DDBJ whole genome shotgun (WGS) entry which is preliminary data.</text>
</comment>
<dbReference type="RefSeq" id="WP_040992065.1">
    <property type="nucleotide sequence ID" value="NZ_JTKH01000024.1"/>
</dbReference>
<dbReference type="OrthoDB" id="5890521at2"/>